<name>W2SAR0_CYPE1</name>
<dbReference type="HOGENOM" id="CLU_150138_1_0_1"/>
<gene>
    <name evidence="2" type="ORF">HMPREF1541_09639</name>
</gene>
<dbReference type="AlphaFoldDB" id="W2SAR0"/>
<proteinExistence type="predicted"/>
<evidence type="ECO:0000313" key="3">
    <source>
        <dbReference type="Proteomes" id="UP000030752"/>
    </source>
</evidence>
<sequence length="91" mass="8665">MASKPTGGGNGGMASDKQTPATAAIGATKPKVFDQQGAIGKQFTEQGAIGGAAQSIGGPLDKEGAIGKQFTADGALGGSVQKAMGGEKGGS</sequence>
<reference evidence="2 3" key="1">
    <citation type="submission" date="2013-03" db="EMBL/GenBank/DDBJ databases">
        <title>The Genome Sequence of Phialophora europaea CBS 101466.</title>
        <authorList>
            <consortium name="The Broad Institute Genomics Platform"/>
            <person name="Cuomo C."/>
            <person name="de Hoog S."/>
            <person name="Gorbushina A."/>
            <person name="Walker B."/>
            <person name="Young S.K."/>
            <person name="Zeng Q."/>
            <person name="Gargeya S."/>
            <person name="Fitzgerald M."/>
            <person name="Haas B."/>
            <person name="Abouelleil A."/>
            <person name="Allen A.W."/>
            <person name="Alvarado L."/>
            <person name="Arachchi H.M."/>
            <person name="Berlin A.M."/>
            <person name="Chapman S.B."/>
            <person name="Gainer-Dewar J."/>
            <person name="Goldberg J."/>
            <person name="Griggs A."/>
            <person name="Gujja S."/>
            <person name="Hansen M."/>
            <person name="Howarth C."/>
            <person name="Imamovic A."/>
            <person name="Ireland A."/>
            <person name="Larimer J."/>
            <person name="McCowan C."/>
            <person name="Murphy C."/>
            <person name="Pearson M."/>
            <person name="Poon T.W."/>
            <person name="Priest M."/>
            <person name="Roberts A."/>
            <person name="Saif S."/>
            <person name="Shea T."/>
            <person name="Sisk P."/>
            <person name="Sykes S."/>
            <person name="Wortman J."/>
            <person name="Nusbaum C."/>
            <person name="Birren B."/>
        </authorList>
    </citation>
    <scope>NUCLEOTIDE SEQUENCE [LARGE SCALE GENOMIC DNA]</scope>
    <source>
        <strain evidence="2 3">CBS 101466</strain>
    </source>
</reference>
<dbReference type="Proteomes" id="UP000030752">
    <property type="component" value="Unassembled WGS sequence"/>
</dbReference>
<accession>W2SAR0</accession>
<dbReference type="VEuPathDB" id="FungiDB:HMPREF1541_09639"/>
<dbReference type="GeneID" id="19976978"/>
<keyword evidence="3" id="KW-1185">Reference proteome</keyword>
<dbReference type="InParanoid" id="W2SAR0"/>
<dbReference type="EMBL" id="KB822712">
    <property type="protein sequence ID" value="ETN45806.1"/>
    <property type="molecule type" value="Genomic_DNA"/>
</dbReference>
<evidence type="ECO:0000256" key="1">
    <source>
        <dbReference type="SAM" id="MobiDB-lite"/>
    </source>
</evidence>
<dbReference type="OrthoDB" id="5278621at2759"/>
<protein>
    <submittedName>
        <fullName evidence="2">Uncharacterized protein</fullName>
    </submittedName>
</protein>
<organism evidence="2 3">
    <name type="scientific">Cyphellophora europaea (strain CBS 101466)</name>
    <name type="common">Phialophora europaea</name>
    <dbReference type="NCBI Taxonomy" id="1220924"/>
    <lineage>
        <taxon>Eukaryota</taxon>
        <taxon>Fungi</taxon>
        <taxon>Dikarya</taxon>
        <taxon>Ascomycota</taxon>
        <taxon>Pezizomycotina</taxon>
        <taxon>Eurotiomycetes</taxon>
        <taxon>Chaetothyriomycetidae</taxon>
        <taxon>Chaetothyriales</taxon>
        <taxon>Cyphellophoraceae</taxon>
        <taxon>Cyphellophora</taxon>
    </lineage>
</organism>
<feature type="compositionally biased region" description="Gly residues" evidence="1">
    <location>
        <begin position="1"/>
        <end position="12"/>
    </location>
</feature>
<dbReference type="RefSeq" id="XP_008712534.1">
    <property type="nucleotide sequence ID" value="XM_008714312.1"/>
</dbReference>
<evidence type="ECO:0000313" key="2">
    <source>
        <dbReference type="EMBL" id="ETN45806.1"/>
    </source>
</evidence>
<dbReference type="eggNOG" id="ENOG502SG05">
    <property type="taxonomic scope" value="Eukaryota"/>
</dbReference>
<feature type="region of interest" description="Disordered" evidence="1">
    <location>
        <begin position="1"/>
        <end position="29"/>
    </location>
</feature>